<protein>
    <submittedName>
        <fullName evidence="3">Uncharacterized protein</fullName>
    </submittedName>
</protein>
<proteinExistence type="predicted"/>
<dbReference type="Proteomes" id="UP001458880">
    <property type="component" value="Unassembled WGS sequence"/>
</dbReference>
<reference evidence="3 4" key="1">
    <citation type="journal article" date="2024" name="BMC Genomics">
        <title>De novo assembly and annotation of Popillia japonica's genome with initial clues to its potential as an invasive pest.</title>
        <authorList>
            <person name="Cucini C."/>
            <person name="Boschi S."/>
            <person name="Funari R."/>
            <person name="Cardaioli E."/>
            <person name="Iannotti N."/>
            <person name="Marturano G."/>
            <person name="Paoli F."/>
            <person name="Bruttini M."/>
            <person name="Carapelli A."/>
            <person name="Frati F."/>
            <person name="Nardi F."/>
        </authorList>
    </citation>
    <scope>NUCLEOTIDE SEQUENCE [LARGE SCALE GENOMIC DNA]</scope>
    <source>
        <strain evidence="3">DMR45628</strain>
    </source>
</reference>
<evidence type="ECO:0000256" key="1">
    <source>
        <dbReference type="SAM" id="MobiDB-lite"/>
    </source>
</evidence>
<evidence type="ECO:0000256" key="2">
    <source>
        <dbReference type="SAM" id="SignalP"/>
    </source>
</evidence>
<sequence>MVNCFVFVGVLLIGLVSRVSPSAIPMWEYLTVDEKIMYLYNMFQSQVQNFCETNACRQQLKNYGWNKLKNMSEDHLDKMDPFQKGSNDIIWESVMEGHEMASQMRPRTTSTLKPDEMDAYYESNESSDASAQIESNNRVPPPKDFVGTSYTVIDMKKSDTDDGDGGYSSSNKIQDQATTEEGIPIIEHYGEYHRIPLTGPMVIKVRVDGTPVNDNQTLPEDEDLKQYQLTKSVYQNL</sequence>
<feature type="chain" id="PRO_5043855978" evidence="2">
    <location>
        <begin position="22"/>
        <end position="237"/>
    </location>
</feature>
<keyword evidence="4" id="KW-1185">Reference proteome</keyword>
<feature type="region of interest" description="Disordered" evidence="1">
    <location>
        <begin position="122"/>
        <end position="144"/>
    </location>
</feature>
<comment type="caution">
    <text evidence="3">The sequence shown here is derived from an EMBL/GenBank/DDBJ whole genome shotgun (WGS) entry which is preliminary data.</text>
</comment>
<evidence type="ECO:0000313" key="3">
    <source>
        <dbReference type="EMBL" id="KAK9745334.1"/>
    </source>
</evidence>
<dbReference type="EMBL" id="JASPKY010000050">
    <property type="protein sequence ID" value="KAK9745334.1"/>
    <property type="molecule type" value="Genomic_DNA"/>
</dbReference>
<feature type="signal peptide" evidence="2">
    <location>
        <begin position="1"/>
        <end position="21"/>
    </location>
</feature>
<keyword evidence="2" id="KW-0732">Signal</keyword>
<accession>A0AAW1MEU6</accession>
<gene>
    <name evidence="3" type="ORF">QE152_g7035</name>
</gene>
<evidence type="ECO:0000313" key="4">
    <source>
        <dbReference type="Proteomes" id="UP001458880"/>
    </source>
</evidence>
<name>A0AAW1MEU6_POPJA</name>
<feature type="compositionally biased region" description="Polar residues" evidence="1">
    <location>
        <begin position="123"/>
        <end position="138"/>
    </location>
</feature>
<dbReference type="AlphaFoldDB" id="A0AAW1MEU6"/>
<organism evidence="3 4">
    <name type="scientific">Popillia japonica</name>
    <name type="common">Japanese beetle</name>
    <dbReference type="NCBI Taxonomy" id="7064"/>
    <lineage>
        <taxon>Eukaryota</taxon>
        <taxon>Metazoa</taxon>
        <taxon>Ecdysozoa</taxon>
        <taxon>Arthropoda</taxon>
        <taxon>Hexapoda</taxon>
        <taxon>Insecta</taxon>
        <taxon>Pterygota</taxon>
        <taxon>Neoptera</taxon>
        <taxon>Endopterygota</taxon>
        <taxon>Coleoptera</taxon>
        <taxon>Polyphaga</taxon>
        <taxon>Scarabaeiformia</taxon>
        <taxon>Scarabaeidae</taxon>
        <taxon>Rutelinae</taxon>
        <taxon>Popillia</taxon>
    </lineage>
</organism>
<feature type="region of interest" description="Disordered" evidence="1">
    <location>
        <begin position="156"/>
        <end position="176"/>
    </location>
</feature>